<feature type="repeat" description="TPR" evidence="5">
    <location>
        <begin position="631"/>
        <end position="664"/>
    </location>
</feature>
<dbReference type="PROSITE" id="PS50005">
    <property type="entry name" value="TPR"/>
    <property type="match status" value="11"/>
</dbReference>
<dbReference type="InterPro" id="IPR011990">
    <property type="entry name" value="TPR-like_helical_dom_sf"/>
</dbReference>
<dbReference type="PANTHER" id="PTHR44858:SF1">
    <property type="entry name" value="UDP-N-ACETYLGLUCOSAMINE--PEPTIDE N-ACETYLGLUCOSAMINYLTRANSFERASE SPINDLY-RELATED"/>
    <property type="match status" value="1"/>
</dbReference>
<feature type="repeat" description="TPR" evidence="5">
    <location>
        <begin position="495"/>
        <end position="528"/>
    </location>
</feature>
<evidence type="ECO:0000259" key="7">
    <source>
        <dbReference type="PROSITE" id="PS50011"/>
    </source>
</evidence>
<dbReference type="CDD" id="cd14014">
    <property type="entry name" value="STKc_PknB_like"/>
    <property type="match status" value="1"/>
</dbReference>
<protein>
    <recommendedName>
        <fullName evidence="7">Protein kinase domain-containing protein</fullName>
    </recommendedName>
</protein>
<feature type="repeat" description="TPR" evidence="5">
    <location>
        <begin position="597"/>
        <end position="630"/>
    </location>
</feature>
<dbReference type="InterPro" id="IPR011009">
    <property type="entry name" value="Kinase-like_dom_sf"/>
</dbReference>
<dbReference type="RefSeq" id="WP_112431757.1">
    <property type="nucleotide sequence ID" value="NZ_MCIF01000002.1"/>
</dbReference>
<dbReference type="GO" id="GO:0004672">
    <property type="term" value="F:protein kinase activity"/>
    <property type="evidence" value="ECO:0007669"/>
    <property type="project" value="InterPro"/>
</dbReference>
<dbReference type="PROSITE" id="PS00107">
    <property type="entry name" value="PROTEIN_KINASE_ATP"/>
    <property type="match status" value="1"/>
</dbReference>
<keyword evidence="4 6" id="KW-0067">ATP-binding</keyword>
<keyword evidence="3 5" id="KW-0802">TPR repeat</keyword>
<dbReference type="InterPro" id="IPR019734">
    <property type="entry name" value="TPR_rpt"/>
</dbReference>
<feature type="repeat" description="TPR" evidence="5">
    <location>
        <begin position="563"/>
        <end position="596"/>
    </location>
</feature>
<dbReference type="Pfam" id="PF13181">
    <property type="entry name" value="TPR_8"/>
    <property type="match status" value="1"/>
</dbReference>
<feature type="repeat" description="TPR" evidence="5">
    <location>
        <begin position="427"/>
        <end position="460"/>
    </location>
</feature>
<dbReference type="GO" id="GO:0005524">
    <property type="term" value="F:ATP binding"/>
    <property type="evidence" value="ECO:0007669"/>
    <property type="project" value="UniProtKB-UniRule"/>
</dbReference>
<keyword evidence="2 6" id="KW-0547">Nucleotide-binding</keyword>
<organism evidence="8 9">
    <name type="scientific">Thermogemmatispora tikiterensis</name>
    <dbReference type="NCBI Taxonomy" id="1825093"/>
    <lineage>
        <taxon>Bacteria</taxon>
        <taxon>Bacillati</taxon>
        <taxon>Chloroflexota</taxon>
        <taxon>Ktedonobacteria</taxon>
        <taxon>Thermogemmatisporales</taxon>
        <taxon>Thermogemmatisporaceae</taxon>
        <taxon>Thermogemmatispora</taxon>
    </lineage>
</organism>
<dbReference type="Gene3D" id="1.25.40.10">
    <property type="entry name" value="Tetratricopeptide repeat domain"/>
    <property type="match status" value="5"/>
</dbReference>
<name>A0A328VME8_9CHLR</name>
<dbReference type="InterPro" id="IPR008271">
    <property type="entry name" value="Ser/Thr_kinase_AS"/>
</dbReference>
<evidence type="ECO:0000313" key="8">
    <source>
        <dbReference type="EMBL" id="RAQ97412.1"/>
    </source>
</evidence>
<dbReference type="InterPro" id="IPR017441">
    <property type="entry name" value="Protein_kinase_ATP_BS"/>
</dbReference>
<evidence type="ECO:0000256" key="4">
    <source>
        <dbReference type="ARBA" id="ARBA00022840"/>
    </source>
</evidence>
<evidence type="ECO:0000313" key="9">
    <source>
        <dbReference type="Proteomes" id="UP000248706"/>
    </source>
</evidence>
<dbReference type="EMBL" id="MCIF01000002">
    <property type="protein sequence ID" value="RAQ97412.1"/>
    <property type="molecule type" value="Genomic_DNA"/>
</dbReference>
<dbReference type="InterPro" id="IPR000719">
    <property type="entry name" value="Prot_kinase_dom"/>
</dbReference>
<dbReference type="SUPFAM" id="SSF48452">
    <property type="entry name" value="TPR-like"/>
    <property type="match status" value="2"/>
</dbReference>
<feature type="repeat" description="TPR" evidence="5">
    <location>
        <begin position="325"/>
        <end position="358"/>
    </location>
</feature>
<dbReference type="Pfam" id="PF00515">
    <property type="entry name" value="TPR_1"/>
    <property type="match status" value="2"/>
</dbReference>
<feature type="repeat" description="TPR" evidence="5">
    <location>
        <begin position="359"/>
        <end position="392"/>
    </location>
</feature>
<evidence type="ECO:0000256" key="1">
    <source>
        <dbReference type="ARBA" id="ARBA00022737"/>
    </source>
</evidence>
<dbReference type="PROSITE" id="PS50293">
    <property type="entry name" value="TPR_REGION"/>
    <property type="match status" value="8"/>
</dbReference>
<feature type="repeat" description="TPR" evidence="5">
    <location>
        <begin position="393"/>
        <end position="426"/>
    </location>
</feature>
<proteinExistence type="predicted"/>
<evidence type="ECO:0000256" key="3">
    <source>
        <dbReference type="ARBA" id="ARBA00022803"/>
    </source>
</evidence>
<feature type="binding site" evidence="6">
    <location>
        <position position="41"/>
    </location>
    <ligand>
        <name>ATP</name>
        <dbReference type="ChEBI" id="CHEBI:30616"/>
    </ligand>
</feature>
<dbReference type="SMART" id="SM00220">
    <property type="entry name" value="S_TKc"/>
    <property type="match status" value="1"/>
</dbReference>
<dbReference type="PANTHER" id="PTHR44858">
    <property type="entry name" value="TETRATRICOPEPTIDE REPEAT PROTEIN 6"/>
    <property type="match status" value="1"/>
</dbReference>
<dbReference type="OrthoDB" id="9814968at2"/>
<dbReference type="Gene3D" id="1.10.510.10">
    <property type="entry name" value="Transferase(Phosphotransferase) domain 1"/>
    <property type="match status" value="1"/>
</dbReference>
<feature type="repeat" description="TPR" evidence="5">
    <location>
        <begin position="291"/>
        <end position="324"/>
    </location>
</feature>
<accession>A0A328VME8</accession>
<evidence type="ECO:0000256" key="2">
    <source>
        <dbReference type="ARBA" id="ARBA00022741"/>
    </source>
</evidence>
<dbReference type="SUPFAM" id="SSF56112">
    <property type="entry name" value="Protein kinase-like (PK-like)"/>
    <property type="match status" value="1"/>
</dbReference>
<dbReference type="Proteomes" id="UP000248706">
    <property type="component" value="Unassembled WGS sequence"/>
</dbReference>
<reference evidence="8 9" key="1">
    <citation type="submission" date="2016-08" db="EMBL/GenBank/DDBJ databases">
        <title>Analysis of Carbohydrate Active Enzymes in Thermogemmatispora T81 Reveals Carbohydrate Degradation Ability.</title>
        <authorList>
            <person name="Tomazini A."/>
            <person name="Lal S."/>
            <person name="Stott M."/>
            <person name="Henrissat B."/>
            <person name="Polikarpov I."/>
            <person name="Sparling R."/>
            <person name="Levin D.B."/>
        </authorList>
    </citation>
    <scope>NUCLEOTIDE SEQUENCE [LARGE SCALE GENOMIC DNA]</scope>
    <source>
        <strain evidence="8 9">T81</strain>
    </source>
</reference>
<keyword evidence="1" id="KW-0677">Repeat</keyword>
<dbReference type="Pfam" id="PF13432">
    <property type="entry name" value="TPR_16"/>
    <property type="match status" value="2"/>
</dbReference>
<evidence type="ECO:0000256" key="5">
    <source>
        <dbReference type="PROSITE-ProRule" id="PRU00339"/>
    </source>
</evidence>
<dbReference type="PROSITE" id="PS50011">
    <property type="entry name" value="PROTEIN_KINASE_DOM"/>
    <property type="match status" value="1"/>
</dbReference>
<keyword evidence="9" id="KW-1185">Reference proteome</keyword>
<dbReference type="Pfam" id="PF00069">
    <property type="entry name" value="Pkinase"/>
    <property type="match status" value="1"/>
</dbReference>
<feature type="repeat" description="TPR" evidence="5">
    <location>
        <begin position="529"/>
        <end position="562"/>
    </location>
</feature>
<gene>
    <name evidence="8" type="ORF">A4R35_17880</name>
</gene>
<sequence length="687" mass="79185">MVDHSGRQLDNYFLLRLLGQGNYGQVYLGEHTQRKHLVAVKVLHTGLNYEALRHLVNEARLFRLRHPHIVAVQDFGVEQALGVPFIVMDYAPNGTLRQRHPQGTRVPLELVLHYVHQLADALQYAHDENVIHRDLKPENMLLDQEDRLLLTDFGISVIVQTPPGQTPLEQQNAGIAGTPHYMAPEQFMGRTSRASDQYALAVIVYEWLCGDPPFDGTFYELYAQHSQASPPSLLERVPDLSPEIEYVIMRALAKDPKGRFASVSEFAHELERAARSLLVLNYVPRIQPRSRQECFDDGVAFYFQGRYREAAEAFSEAIALDPSYADAYVNRGSCYLQLQEPEKAITDFDRALELNPQQAIAYNGRGYARCALGDDRRAIADFDRALELDPTYLEAYFNRGRAYRRLQEYEKAIADYSRVLQLDPSHVDAYNNRGNAYCCLGNFEQAIADFSQAIRLNPEYTLAYNNRGNAYDALGKHEMALADLTRAIELDAFYANAYNNRGTVYRNMQEYEQALEDYQHALELQPDYALVYYNRGLTCYELQEYEQAIQDFERALELDPGYVEAYIRRGMAYDALQEYEQAIADFNRAVELAPCLARTYVYRGLAYAGLGNYRRAILDYDRALELRPDDPESYRHRGVAYFRLGDYQRAILDYDRALQLDPSNRLVRASREEALYRLRQERRREAR</sequence>
<dbReference type="Pfam" id="PF13414">
    <property type="entry name" value="TPR_11"/>
    <property type="match status" value="1"/>
</dbReference>
<dbReference type="InterPro" id="IPR050498">
    <property type="entry name" value="Ycf3"/>
</dbReference>
<dbReference type="SMART" id="SM00028">
    <property type="entry name" value="TPR"/>
    <property type="match status" value="11"/>
</dbReference>
<feature type="domain" description="Protein kinase" evidence="7">
    <location>
        <begin position="12"/>
        <end position="271"/>
    </location>
</feature>
<evidence type="ECO:0000256" key="6">
    <source>
        <dbReference type="PROSITE-ProRule" id="PRU10141"/>
    </source>
</evidence>
<dbReference type="AlphaFoldDB" id="A0A328VME8"/>
<comment type="caution">
    <text evidence="8">The sequence shown here is derived from an EMBL/GenBank/DDBJ whole genome shotgun (WGS) entry which is preliminary data.</text>
</comment>
<dbReference type="PROSITE" id="PS00108">
    <property type="entry name" value="PROTEIN_KINASE_ST"/>
    <property type="match status" value="1"/>
</dbReference>
<feature type="repeat" description="TPR" evidence="5">
    <location>
        <begin position="461"/>
        <end position="494"/>
    </location>
</feature>
<dbReference type="Pfam" id="PF13424">
    <property type="entry name" value="TPR_12"/>
    <property type="match status" value="1"/>
</dbReference>